<dbReference type="AlphaFoldDB" id="A0A2U1UWR5"/>
<dbReference type="InterPro" id="IPR052350">
    <property type="entry name" value="Metallo-dep_Lactonases"/>
</dbReference>
<evidence type="ECO:0000313" key="5">
    <source>
        <dbReference type="Proteomes" id="UP000295985"/>
    </source>
</evidence>
<reference evidence="3 5" key="1">
    <citation type="submission" date="2018-04" db="EMBL/GenBank/DDBJ databases">
        <title>Brenneria corticis sp.nov.</title>
        <authorList>
            <person name="Li Y."/>
        </authorList>
    </citation>
    <scope>NUCLEOTIDE SEQUENCE [LARGE SCALE GENOMIC DNA]</scope>
    <source>
        <strain evidence="3 5">LMG 2694</strain>
    </source>
</reference>
<dbReference type="EMBL" id="QDKK01000001">
    <property type="protein sequence ID" value="PWC26062.1"/>
    <property type="molecule type" value="Genomic_DNA"/>
</dbReference>
<keyword evidence="3" id="KW-0378">Hydrolase</keyword>
<comment type="similarity">
    <text evidence="1">Belongs to the metallo-dependent hydrolases superfamily.</text>
</comment>
<dbReference type="GO" id="GO:0016787">
    <property type="term" value="F:hydrolase activity"/>
    <property type="evidence" value="ECO:0007669"/>
    <property type="project" value="UniProtKB-KW"/>
</dbReference>
<accession>A0A2U1UWR5</accession>
<keyword evidence="6" id="KW-1185">Reference proteome</keyword>
<name>A0A2U1UWR5_9GAMM</name>
<dbReference type="PANTHER" id="PTHR43569:SF2">
    <property type="entry name" value="AMIDOHYDROLASE-RELATED DOMAIN-CONTAINING PROTEIN"/>
    <property type="match status" value="1"/>
</dbReference>
<dbReference type="SUPFAM" id="SSF51556">
    <property type="entry name" value="Metallo-dependent hydrolases"/>
    <property type="match status" value="1"/>
</dbReference>
<dbReference type="EMBL" id="CP034036">
    <property type="protein sequence ID" value="QCR05554.1"/>
    <property type="molecule type" value="Genomic_DNA"/>
</dbReference>
<dbReference type="InterPro" id="IPR032466">
    <property type="entry name" value="Metal_Hydrolase"/>
</dbReference>
<evidence type="ECO:0000259" key="2">
    <source>
        <dbReference type="Pfam" id="PF04909"/>
    </source>
</evidence>
<dbReference type="InterPro" id="IPR006680">
    <property type="entry name" value="Amidohydro-rel"/>
</dbReference>
<evidence type="ECO:0000256" key="1">
    <source>
        <dbReference type="ARBA" id="ARBA00038310"/>
    </source>
</evidence>
<dbReference type="OrthoDB" id="9787654at2"/>
<dbReference type="Proteomes" id="UP000303847">
    <property type="component" value="Chromosome"/>
</dbReference>
<dbReference type="RefSeq" id="WP_009113864.1">
    <property type="nucleotide sequence ID" value="NZ_CP034036.1"/>
</dbReference>
<organism evidence="3 5">
    <name type="scientific">Brenneria nigrifluens DSM 30175 = ATCC 13028</name>
    <dbReference type="NCBI Taxonomy" id="1121120"/>
    <lineage>
        <taxon>Bacteria</taxon>
        <taxon>Pseudomonadati</taxon>
        <taxon>Pseudomonadota</taxon>
        <taxon>Gammaproteobacteria</taxon>
        <taxon>Enterobacterales</taxon>
        <taxon>Pectobacteriaceae</taxon>
        <taxon>Brenneria</taxon>
    </lineage>
</organism>
<gene>
    <name evidence="3" type="ORF">DDT54_01700</name>
    <name evidence="4" type="ORF">EH206_16015</name>
</gene>
<dbReference type="Gene3D" id="3.20.20.140">
    <property type="entry name" value="Metal-dependent hydrolases"/>
    <property type="match status" value="1"/>
</dbReference>
<evidence type="ECO:0000313" key="4">
    <source>
        <dbReference type="EMBL" id="QCR05554.1"/>
    </source>
</evidence>
<evidence type="ECO:0000313" key="3">
    <source>
        <dbReference type="EMBL" id="PWC26062.1"/>
    </source>
</evidence>
<dbReference type="PANTHER" id="PTHR43569">
    <property type="entry name" value="AMIDOHYDROLASE"/>
    <property type="match status" value="1"/>
</dbReference>
<proteinExistence type="inferred from homology"/>
<protein>
    <submittedName>
        <fullName evidence="3">Amidohydrolase</fullName>
    </submittedName>
</protein>
<dbReference type="Pfam" id="PF04909">
    <property type="entry name" value="Amidohydro_2"/>
    <property type="match status" value="1"/>
</dbReference>
<feature type="domain" description="Amidohydrolase-related" evidence="2">
    <location>
        <begin position="7"/>
        <end position="283"/>
    </location>
</feature>
<dbReference type="Proteomes" id="UP000295985">
    <property type="component" value="Unassembled WGS sequence"/>
</dbReference>
<sequence length="284" mass="32378">MPNFPLVDAHVHFYDQQQLNYPWLTAVPAIQGSYLPDDFTRASRGVDVEKLVFVEVDVADEQRLDEVRFVEKLIGSEPRIAALVASAAVENGAAVEAELKRLSAVSSVHGIRRLIQYHRDADYCLRPDFVEGVRRLARFDLSFDLCIRHDQLASANELVRRCPEVNFILDHIAKPGIATGLKEPWMSEIKAIAALPNVVCKITGVATEAHHQNWTVDEIRPYITHVIEHFGFEKIMFASDWPVMNMAIDYGRWVSIMDEILRGSSEHELRQFYCENATRTYRLA</sequence>
<evidence type="ECO:0000313" key="6">
    <source>
        <dbReference type="Proteomes" id="UP000303847"/>
    </source>
</evidence>
<reference evidence="4 6" key="2">
    <citation type="submission" date="2018-11" db="EMBL/GenBank/DDBJ databases">
        <title>Genome sequences of Brenneria nigrifluens and Brenneria rubrifaciens.</title>
        <authorList>
            <person name="Poret-Peterson A.T."/>
            <person name="McClean A.E."/>
            <person name="Kluepfel D.A."/>
        </authorList>
    </citation>
    <scope>NUCLEOTIDE SEQUENCE [LARGE SCALE GENOMIC DNA]</scope>
    <source>
        <strain evidence="4 6">ATCC 13028</strain>
    </source>
</reference>